<feature type="transmembrane region" description="Helical" evidence="1">
    <location>
        <begin position="423"/>
        <end position="442"/>
    </location>
</feature>
<gene>
    <name evidence="3" type="ORF">HH800_23230</name>
</gene>
<feature type="transmembrane region" description="Helical" evidence="1">
    <location>
        <begin position="454"/>
        <end position="475"/>
    </location>
</feature>
<dbReference type="RefSeq" id="WP_065846910.1">
    <property type="nucleotide sequence ID" value="NZ_CP053021.1"/>
</dbReference>
<dbReference type="PANTHER" id="PTHR10422">
    <property type="entry name" value="CYTOCHROME C OXIDASE SUBUNIT 1"/>
    <property type="match status" value="1"/>
</dbReference>
<organism evidence="3 4">
    <name type="scientific">Sphingobium yanoikuyae</name>
    <name type="common">Sphingomonas yanoikuyae</name>
    <dbReference type="NCBI Taxonomy" id="13690"/>
    <lineage>
        <taxon>Bacteria</taxon>
        <taxon>Pseudomonadati</taxon>
        <taxon>Pseudomonadota</taxon>
        <taxon>Alphaproteobacteria</taxon>
        <taxon>Sphingomonadales</taxon>
        <taxon>Sphingomonadaceae</taxon>
        <taxon>Sphingobium</taxon>
    </lineage>
</organism>
<feature type="transmembrane region" description="Helical" evidence="1">
    <location>
        <begin position="12"/>
        <end position="32"/>
    </location>
</feature>
<name>A0A6M4GC04_SPHYA</name>
<sequence length="767" mass="85487">MKSYQTTFSINRLWIILSVGMVVMFGILLLLGQQIYQQAPPIPEAVKSASGETLFTRSDIEAGQNIWQSIGGMQQGSIWGHGSYLAPDWSADWLHREAEALLALSTSPVPEGVSATQAEAMRKAALQEEMRRNTYDPASGVITVSDARARAIRQVQQHFVSLYDGGDPASLQLRRDYAFPVYGELSEAEARQLAAFYFWTAWGATTNRPGQTITYTSNWPHEPLVGNSPTTGTLLWSLASVILLLAAAGALIAYYAKQFDVWRGDILPEDGMATSDLLGQAVITPSMRATAKYFWVVCALFVTQVLLGIVTAHYAVEGQGLYGLPFAEYLPYTITRTWHTQLAVLWIATAWLATGLYVAPMLGGRDPKFQRLGVNFLFVSLLVIVIGSFAGQWAAVHRFFTNLTANFWFGHQGYEYVDLGRFWQIYLLIGLFLWVALVVRALRPVLRREGGKSLIYLVLVSALAIGLLYGAGLMWGQHTNIAIMEYWRWWVVHLWVEGIFEVFATAIISLLFVQMGILRTSTATVMVLFATIIFLFGGVLGTFHHLYFSGTPTSVIAVGAMISALEVVPLLVVGFEAYTRHKVEHEAEWERIYHWPFMFFAAVLFWNLVGAGLFGFLINPPIALYYMQGLNTTANHGHAALFGVYGMLGLGLTLYCMRGLTDVTRWNQKWIRISFWSLNIGLGMMTFLSLLPQGILQTYASIEHGYAYARSAEFIHSPIMQALVWARVPGDIVFAFGVFAFAWFMVQAFMHGRKPTPETAAIPKPAL</sequence>
<dbReference type="GO" id="GO:0020037">
    <property type="term" value="F:heme binding"/>
    <property type="evidence" value="ECO:0007669"/>
    <property type="project" value="InterPro"/>
</dbReference>
<feature type="transmembrane region" description="Helical" evidence="1">
    <location>
        <begin position="234"/>
        <end position="256"/>
    </location>
</feature>
<dbReference type="Gene3D" id="1.20.210.10">
    <property type="entry name" value="Cytochrome c oxidase-like, subunit I domain"/>
    <property type="match status" value="1"/>
</dbReference>
<dbReference type="GO" id="GO:0004129">
    <property type="term" value="F:cytochrome-c oxidase activity"/>
    <property type="evidence" value="ECO:0007669"/>
    <property type="project" value="InterPro"/>
</dbReference>
<dbReference type="EMBL" id="CP053021">
    <property type="protein sequence ID" value="QJR04852.1"/>
    <property type="molecule type" value="Genomic_DNA"/>
</dbReference>
<feature type="transmembrane region" description="Helical" evidence="1">
    <location>
        <begin position="595"/>
        <end position="618"/>
    </location>
</feature>
<feature type="transmembrane region" description="Helical" evidence="1">
    <location>
        <begin position="525"/>
        <end position="548"/>
    </location>
</feature>
<dbReference type="Pfam" id="PF22085">
    <property type="entry name" value="NorB_cytochrome_c-like"/>
    <property type="match status" value="1"/>
</dbReference>
<dbReference type="PANTHER" id="PTHR10422:SF38">
    <property type="entry name" value="CYTOCHROME B SUBUNIT OF NITRIC OXIDE REDUCTASE"/>
    <property type="match status" value="1"/>
</dbReference>
<protein>
    <submittedName>
        <fullName evidence="3">Nitric-oxide reductase large subunit</fullName>
    </submittedName>
</protein>
<evidence type="ECO:0000313" key="4">
    <source>
        <dbReference type="Proteomes" id="UP000502611"/>
    </source>
</evidence>
<keyword evidence="1" id="KW-1133">Transmembrane helix</keyword>
<proteinExistence type="predicted"/>
<keyword evidence="1" id="KW-0812">Transmembrane</keyword>
<evidence type="ECO:0000256" key="1">
    <source>
        <dbReference type="SAM" id="Phobius"/>
    </source>
</evidence>
<feature type="transmembrane region" description="Helical" evidence="1">
    <location>
        <begin position="487"/>
        <end position="513"/>
    </location>
</feature>
<dbReference type="Proteomes" id="UP000502611">
    <property type="component" value="Chromosome"/>
</dbReference>
<dbReference type="GO" id="GO:0009060">
    <property type="term" value="P:aerobic respiration"/>
    <property type="evidence" value="ECO:0007669"/>
    <property type="project" value="InterPro"/>
</dbReference>
<feature type="domain" description="Nitric oxide reductase subunit B cytochrome c-like" evidence="2">
    <location>
        <begin position="43"/>
        <end position="221"/>
    </location>
</feature>
<dbReference type="Pfam" id="PF00115">
    <property type="entry name" value="COX1"/>
    <property type="match status" value="1"/>
</dbReference>
<keyword evidence="1" id="KW-0472">Membrane</keyword>
<dbReference type="AlphaFoldDB" id="A0A6M4GC04"/>
<accession>A0A6M4GC04</accession>
<feature type="transmembrane region" description="Helical" evidence="1">
    <location>
        <begin position="374"/>
        <end position="395"/>
    </location>
</feature>
<feature type="transmembrane region" description="Helical" evidence="1">
    <location>
        <begin position="670"/>
        <end position="691"/>
    </location>
</feature>
<reference evidence="3 4" key="1">
    <citation type="submission" date="2020-04" db="EMBL/GenBank/DDBJ databases">
        <title>The Whole Genome Analysis of High salt-tolerant Sphingobium yanoikuyae YC-XJ2 with Aryl organophosphorus flame retardants (aryl-OPFRs)-degrading capacity and characteristics of Related phosphotriesterase.</title>
        <authorList>
            <person name="Li X."/>
        </authorList>
    </citation>
    <scope>NUCLEOTIDE SEQUENCE [LARGE SCALE GENOMIC DNA]</scope>
    <source>
        <strain evidence="3 4">YC-XJ2</strain>
    </source>
</reference>
<feature type="transmembrane region" description="Helical" evidence="1">
    <location>
        <begin position="343"/>
        <end position="362"/>
    </location>
</feature>
<dbReference type="InterPro" id="IPR036927">
    <property type="entry name" value="Cyt_c_oxase-like_su1_sf"/>
</dbReference>
<evidence type="ECO:0000313" key="3">
    <source>
        <dbReference type="EMBL" id="QJR04852.1"/>
    </source>
</evidence>
<dbReference type="SUPFAM" id="SSF81442">
    <property type="entry name" value="Cytochrome c oxidase subunit I-like"/>
    <property type="match status" value="1"/>
</dbReference>
<feature type="transmembrane region" description="Helical" evidence="1">
    <location>
        <begin position="638"/>
        <end position="658"/>
    </location>
</feature>
<dbReference type="InterPro" id="IPR000883">
    <property type="entry name" value="Cyt_C_Oxase_1"/>
</dbReference>
<dbReference type="GO" id="GO:0016020">
    <property type="term" value="C:membrane"/>
    <property type="evidence" value="ECO:0007669"/>
    <property type="project" value="InterPro"/>
</dbReference>
<dbReference type="InterPro" id="IPR054309">
    <property type="entry name" value="NorB_cytochrome_c-like"/>
</dbReference>
<feature type="transmembrane region" description="Helical" evidence="1">
    <location>
        <begin position="293"/>
        <end position="316"/>
    </location>
</feature>
<evidence type="ECO:0000259" key="2">
    <source>
        <dbReference type="Pfam" id="PF22085"/>
    </source>
</evidence>
<feature type="transmembrane region" description="Helical" evidence="1">
    <location>
        <begin position="554"/>
        <end position="575"/>
    </location>
</feature>
<feature type="transmembrane region" description="Helical" evidence="1">
    <location>
        <begin position="732"/>
        <end position="750"/>
    </location>
</feature>